<dbReference type="Gene3D" id="1.20.1070.10">
    <property type="entry name" value="Rhodopsin 7-helix transmembrane proteins"/>
    <property type="match status" value="1"/>
</dbReference>
<dbReference type="EMBL" id="KB201681">
    <property type="protein sequence ID" value="ESO95205.1"/>
    <property type="molecule type" value="Genomic_DNA"/>
</dbReference>
<gene>
    <name evidence="2" type="ORF">LOTGIDRAFT_175231</name>
</gene>
<dbReference type="KEGG" id="lgi:LOTGIDRAFT_175231"/>
<feature type="transmembrane region" description="Helical" evidence="1">
    <location>
        <begin position="86"/>
        <end position="104"/>
    </location>
</feature>
<sequence length="353" mass="40320">MLGIAPSIFICMNTVTFVLSLIGNISVLVLLWRNLHLRDVDTVLHVSLAITALLFCNVCGIQWIFFFADLPTSFDVICSFCPFFNWANILLLAFLLVWRSVRFLKKDWMQSKKNGYVAVVITVAIGVTCFVILFLTGKNRCQFNSEIQSTRFFLAVVIRETTLILAFVFTQSVQFYRIYSNYKHLALGKKKRVIFLRREKPAIIGSIILMSIFLTPRIITLSIYSHYVVYENISSSVFEFLRNFNQIPPALYPYAVVLMTRQFRPEFVAMLKCVSKKSSKIFIMKPKFEEKMEKMENMACDNKRVDSSKEENGFHDLDTVAVKSISSGSLVTFPATSGQMNPSGVHVYSSGIR</sequence>
<reference evidence="2 3" key="1">
    <citation type="journal article" date="2013" name="Nature">
        <title>Insights into bilaterian evolution from three spiralian genomes.</title>
        <authorList>
            <person name="Simakov O."/>
            <person name="Marletaz F."/>
            <person name="Cho S.J."/>
            <person name="Edsinger-Gonzales E."/>
            <person name="Havlak P."/>
            <person name="Hellsten U."/>
            <person name="Kuo D.H."/>
            <person name="Larsson T."/>
            <person name="Lv J."/>
            <person name="Arendt D."/>
            <person name="Savage R."/>
            <person name="Osoegawa K."/>
            <person name="de Jong P."/>
            <person name="Grimwood J."/>
            <person name="Chapman J.A."/>
            <person name="Shapiro H."/>
            <person name="Aerts A."/>
            <person name="Otillar R.P."/>
            <person name="Terry A.Y."/>
            <person name="Boore J.L."/>
            <person name="Grigoriev I.V."/>
            <person name="Lindberg D.R."/>
            <person name="Seaver E.C."/>
            <person name="Weisblat D.A."/>
            <person name="Putnam N.H."/>
            <person name="Rokhsar D.S."/>
        </authorList>
    </citation>
    <scope>NUCLEOTIDE SEQUENCE [LARGE SCALE GENOMIC DNA]</scope>
</reference>
<keyword evidence="1" id="KW-1133">Transmembrane helix</keyword>
<keyword evidence="3" id="KW-1185">Reference proteome</keyword>
<feature type="transmembrane region" description="Helical" evidence="1">
    <location>
        <begin position="116"/>
        <end position="136"/>
    </location>
</feature>
<evidence type="ECO:0008006" key="4">
    <source>
        <dbReference type="Google" id="ProtNLM"/>
    </source>
</evidence>
<dbReference type="CTD" id="20243085"/>
<evidence type="ECO:0000256" key="1">
    <source>
        <dbReference type="SAM" id="Phobius"/>
    </source>
</evidence>
<dbReference type="SUPFAM" id="SSF81321">
    <property type="entry name" value="Family A G protein-coupled receptor-like"/>
    <property type="match status" value="1"/>
</dbReference>
<feature type="transmembrane region" description="Helical" evidence="1">
    <location>
        <begin position="6"/>
        <end position="31"/>
    </location>
</feature>
<dbReference type="RefSeq" id="XP_009054104.1">
    <property type="nucleotide sequence ID" value="XM_009055856.1"/>
</dbReference>
<dbReference type="AlphaFoldDB" id="V4AKE3"/>
<dbReference type="CDD" id="cd00637">
    <property type="entry name" value="7tm_classA_rhodopsin-like"/>
    <property type="match status" value="1"/>
</dbReference>
<dbReference type="GeneID" id="20243085"/>
<dbReference type="HOGENOM" id="CLU_785930_0_0_1"/>
<evidence type="ECO:0000313" key="2">
    <source>
        <dbReference type="EMBL" id="ESO95205.1"/>
    </source>
</evidence>
<proteinExistence type="predicted"/>
<feature type="transmembrane region" description="Helical" evidence="1">
    <location>
        <begin position="43"/>
        <end position="66"/>
    </location>
</feature>
<feature type="transmembrane region" description="Helical" evidence="1">
    <location>
        <begin position="201"/>
        <end position="224"/>
    </location>
</feature>
<feature type="transmembrane region" description="Helical" evidence="1">
    <location>
        <begin position="156"/>
        <end position="180"/>
    </location>
</feature>
<name>V4AKE3_LOTGI</name>
<organism evidence="2 3">
    <name type="scientific">Lottia gigantea</name>
    <name type="common">Giant owl limpet</name>
    <dbReference type="NCBI Taxonomy" id="225164"/>
    <lineage>
        <taxon>Eukaryota</taxon>
        <taxon>Metazoa</taxon>
        <taxon>Spiralia</taxon>
        <taxon>Lophotrochozoa</taxon>
        <taxon>Mollusca</taxon>
        <taxon>Gastropoda</taxon>
        <taxon>Patellogastropoda</taxon>
        <taxon>Lottioidea</taxon>
        <taxon>Lottiidae</taxon>
        <taxon>Lottia</taxon>
    </lineage>
</organism>
<keyword evidence="1" id="KW-0812">Transmembrane</keyword>
<accession>V4AKE3</accession>
<dbReference type="Proteomes" id="UP000030746">
    <property type="component" value="Unassembled WGS sequence"/>
</dbReference>
<protein>
    <recommendedName>
        <fullName evidence="4">G-protein coupled receptors family 1 profile domain-containing protein</fullName>
    </recommendedName>
</protein>
<keyword evidence="1" id="KW-0472">Membrane</keyword>
<evidence type="ECO:0000313" key="3">
    <source>
        <dbReference type="Proteomes" id="UP000030746"/>
    </source>
</evidence>